<sequence>MWVNKTLNYSLLMLITLLGVVIPTWYFQQHTLVTPLILGVIAGALAESDDSVFGRLKAIVVTFICFAIASFSVELLFNTPWLFALGLFGSTFGFILLGALAPKYASIAFGSLLIAIYTMLGAHESPNIWYQPVLLLTGAAWYYLMSLAWQLVWPLRPVQQSLAGVFSQLALHLQAKAVLFHPVSNMTPQPMRLEEARRNAQTVDALNAMKNVFLNRSKRGHVDGTSDRFLNIYFIAQDIHERVSSSHYRYQNLADEFARSDVLFRFKYILESLACACRDVASAIELGKPYQHDDKVQQALLEGQAALTYLRSHNPPYSSRLLAQLDYLFVNLTTIDKQLNNVNNPDVTRLDEVTLDDTNPHTLKAMWQKISGQFHLDSLLFRHAFRLALALTLGYGVIQAFQFEHGFWILLTTLFVCQPNYSATKQKLVARVAGTFAGLLIGVPLLALFPSLASQLAFIVLFGVLFFAFRINSYGFATCFITLLVLFCYNQLGEGYAVILPRLSDTLIGCGIAVAAVMYILPDWQSRRLPKAMAMALNANQQYLAQIIAQYRIGKNDSLSYRIARRNAHNQDASLAAAISNMLIEPGKYRACVDESFRFLTLNHALLSYISALGAHRTRISDEVTHQLISQAHRDIYAYLEQLQQQLLQRTPAPIPDAAQHHALSARLAQWRDDDNDTITLVLQQLELIHRMLPELQQLADKIVVGQCHFSSDEHAS</sequence>
<feature type="transmembrane region" description="Helical" evidence="7">
    <location>
        <begin position="104"/>
        <end position="122"/>
    </location>
</feature>
<dbReference type="Proteomes" id="UP000535589">
    <property type="component" value="Unassembled WGS sequence"/>
</dbReference>
<feature type="domain" description="Integral membrane bound transporter" evidence="9">
    <location>
        <begin position="395"/>
        <end position="515"/>
    </location>
</feature>
<comment type="similarity">
    <text evidence="6">Belongs to the YccS/YhfK family.</text>
</comment>
<dbReference type="Pfam" id="PF13515">
    <property type="entry name" value="FUSC_2"/>
    <property type="match status" value="1"/>
</dbReference>
<evidence type="ECO:0000256" key="7">
    <source>
        <dbReference type="SAM" id="Phobius"/>
    </source>
</evidence>
<comment type="subcellular location">
    <subcellularLocation>
        <location evidence="1">Cell membrane</location>
        <topology evidence="1">Multi-pass membrane protein</topology>
    </subcellularLocation>
</comment>
<dbReference type="EMBL" id="JABAIK010000009">
    <property type="protein sequence ID" value="NLS13402.1"/>
    <property type="molecule type" value="Genomic_DNA"/>
</dbReference>
<feature type="transmembrane region" description="Helical" evidence="7">
    <location>
        <begin position="128"/>
        <end position="152"/>
    </location>
</feature>
<evidence type="ECO:0000256" key="3">
    <source>
        <dbReference type="ARBA" id="ARBA00022692"/>
    </source>
</evidence>
<evidence type="ECO:0000256" key="4">
    <source>
        <dbReference type="ARBA" id="ARBA00022989"/>
    </source>
</evidence>
<dbReference type="NCBIfam" id="TIGR01666">
    <property type="entry name" value="YCCS"/>
    <property type="match status" value="1"/>
</dbReference>
<dbReference type="InterPro" id="IPR010020">
    <property type="entry name" value="Integral_membrane_YCCS_YHJK"/>
</dbReference>
<keyword evidence="11" id="KW-1185">Reference proteome</keyword>
<gene>
    <name evidence="10" type="primary">yccS</name>
    <name evidence="10" type="ORF">HGP28_10905</name>
</gene>
<dbReference type="RefSeq" id="WP_168836554.1">
    <property type="nucleotide sequence ID" value="NZ_JABAIK010000009.1"/>
</dbReference>
<feature type="transmembrane region" description="Helical" evidence="7">
    <location>
        <begin position="56"/>
        <end position="73"/>
    </location>
</feature>
<dbReference type="Pfam" id="PF12805">
    <property type="entry name" value="FUSC-like"/>
    <property type="match status" value="1"/>
</dbReference>
<protein>
    <submittedName>
        <fullName evidence="10">TIGR01666 family membrane protein</fullName>
    </submittedName>
</protein>
<evidence type="ECO:0000256" key="2">
    <source>
        <dbReference type="ARBA" id="ARBA00022475"/>
    </source>
</evidence>
<evidence type="ECO:0000256" key="1">
    <source>
        <dbReference type="ARBA" id="ARBA00004651"/>
    </source>
</evidence>
<dbReference type="GO" id="GO:0005886">
    <property type="term" value="C:plasma membrane"/>
    <property type="evidence" value="ECO:0007669"/>
    <property type="project" value="UniProtKB-SubCell"/>
</dbReference>
<name>A0A7X8YHJ1_9VIBR</name>
<evidence type="ECO:0000313" key="11">
    <source>
        <dbReference type="Proteomes" id="UP000535589"/>
    </source>
</evidence>
<feature type="domain" description="Integral membrane protein YccS N-terminal" evidence="8">
    <location>
        <begin position="59"/>
        <end position="339"/>
    </location>
</feature>
<feature type="transmembrane region" description="Helical" evidence="7">
    <location>
        <begin position="498"/>
        <end position="521"/>
    </location>
</feature>
<evidence type="ECO:0000313" key="10">
    <source>
        <dbReference type="EMBL" id="NLS13402.1"/>
    </source>
</evidence>
<keyword evidence="5 7" id="KW-0472">Membrane</keyword>
<organism evidence="10 11">
    <name type="scientific">Vibrio agarilyticus</name>
    <dbReference type="NCBI Taxonomy" id="2726741"/>
    <lineage>
        <taxon>Bacteria</taxon>
        <taxon>Pseudomonadati</taxon>
        <taxon>Pseudomonadota</taxon>
        <taxon>Gammaproteobacteria</taxon>
        <taxon>Vibrionales</taxon>
        <taxon>Vibrionaceae</taxon>
        <taxon>Vibrio</taxon>
    </lineage>
</organism>
<keyword evidence="3 7" id="KW-0812">Transmembrane</keyword>
<dbReference type="InterPro" id="IPR010019">
    <property type="entry name" value="Integral_membrane_YccS"/>
</dbReference>
<evidence type="ECO:0000256" key="6">
    <source>
        <dbReference type="ARBA" id="ARBA00043993"/>
    </source>
</evidence>
<reference evidence="10 11" key="1">
    <citation type="submission" date="2020-04" db="EMBL/GenBank/DDBJ databases">
        <title>Vibrio sp. SM6, a novel species isolated from seawater.</title>
        <authorList>
            <person name="Wang X."/>
        </authorList>
    </citation>
    <scope>NUCLEOTIDE SEQUENCE [LARGE SCALE GENOMIC DNA]</scope>
    <source>
        <strain evidence="10 11">SM6</strain>
    </source>
</reference>
<feature type="transmembrane region" description="Helical" evidence="7">
    <location>
        <begin position="7"/>
        <end position="26"/>
    </location>
</feature>
<evidence type="ECO:0000259" key="8">
    <source>
        <dbReference type="Pfam" id="PF12805"/>
    </source>
</evidence>
<dbReference type="NCBIfam" id="TIGR01667">
    <property type="entry name" value="YCCS_YHFK"/>
    <property type="match status" value="1"/>
</dbReference>
<dbReference type="InterPro" id="IPR032692">
    <property type="entry name" value="YccS_N"/>
</dbReference>
<evidence type="ECO:0000259" key="9">
    <source>
        <dbReference type="Pfam" id="PF13515"/>
    </source>
</evidence>
<feature type="transmembrane region" description="Helical" evidence="7">
    <location>
        <begin position="428"/>
        <end position="446"/>
    </location>
</feature>
<dbReference type="InterPro" id="IPR049453">
    <property type="entry name" value="Memb_transporter_dom"/>
</dbReference>
<dbReference type="PANTHER" id="PTHR30509">
    <property type="entry name" value="P-HYDROXYBENZOIC ACID EFFLUX PUMP SUBUNIT-RELATED"/>
    <property type="match status" value="1"/>
</dbReference>
<proteinExistence type="inferred from homology"/>
<feature type="transmembrane region" description="Helical" evidence="7">
    <location>
        <begin position="79"/>
        <end position="97"/>
    </location>
</feature>
<keyword evidence="4 7" id="KW-1133">Transmembrane helix</keyword>
<feature type="transmembrane region" description="Helical" evidence="7">
    <location>
        <begin position="474"/>
        <end position="492"/>
    </location>
</feature>
<dbReference type="PANTHER" id="PTHR30509:SF8">
    <property type="entry name" value="INNER MEMBRANE PROTEIN YCCS"/>
    <property type="match status" value="1"/>
</dbReference>
<dbReference type="AlphaFoldDB" id="A0A7X8YHJ1"/>
<keyword evidence="2" id="KW-1003">Cell membrane</keyword>
<evidence type="ECO:0000256" key="5">
    <source>
        <dbReference type="ARBA" id="ARBA00023136"/>
    </source>
</evidence>
<comment type="caution">
    <text evidence="10">The sequence shown here is derived from an EMBL/GenBank/DDBJ whole genome shotgun (WGS) entry which is preliminary data.</text>
</comment>
<accession>A0A7X8YHJ1</accession>